<dbReference type="InterPro" id="IPR046232">
    <property type="entry name" value="DUF6265"/>
</dbReference>
<evidence type="ECO:0000256" key="1">
    <source>
        <dbReference type="SAM" id="SignalP"/>
    </source>
</evidence>
<proteinExistence type="predicted"/>
<evidence type="ECO:0000259" key="2">
    <source>
        <dbReference type="Pfam" id="PF19780"/>
    </source>
</evidence>
<gene>
    <name evidence="3" type="ORF">SAMN04488023_101156</name>
</gene>
<organism evidence="3 4">
    <name type="scientific">Pedobacter rhizosphaerae</name>
    <dbReference type="NCBI Taxonomy" id="390241"/>
    <lineage>
        <taxon>Bacteria</taxon>
        <taxon>Pseudomonadati</taxon>
        <taxon>Bacteroidota</taxon>
        <taxon>Sphingobacteriia</taxon>
        <taxon>Sphingobacteriales</taxon>
        <taxon>Sphingobacteriaceae</taxon>
        <taxon>Pedobacter</taxon>
    </lineage>
</organism>
<dbReference type="AlphaFoldDB" id="A0A1H9IZE4"/>
<feature type="chain" id="PRO_5011452019" description="DUF6265 domain-containing protein" evidence="1">
    <location>
        <begin position="23"/>
        <end position="158"/>
    </location>
</feature>
<feature type="signal peptide" evidence="1">
    <location>
        <begin position="1"/>
        <end position="22"/>
    </location>
</feature>
<dbReference type="PROSITE" id="PS51257">
    <property type="entry name" value="PROKAR_LIPOPROTEIN"/>
    <property type="match status" value="1"/>
</dbReference>
<sequence>MKKINYLTIIFMVLVSCPAAFAQKSPLKMFDFMIGTWEMPTKKGKIVEQWVRQQDQSLSGKSFQINEKGDSTLTESLVIKKVDEAIFYCSTVTGQNEGKEVCFKLVSIENKTYVFDNPAHDFPQQIVYQNKGKKQLMAWIEGMRKGQKRKSIFQYSRK</sequence>
<dbReference type="Pfam" id="PF19780">
    <property type="entry name" value="DUF6265"/>
    <property type="match status" value="1"/>
</dbReference>
<feature type="domain" description="DUF6265" evidence="2">
    <location>
        <begin position="31"/>
        <end position="141"/>
    </location>
</feature>
<accession>A0A1H9IZE4</accession>
<dbReference type="Proteomes" id="UP000199572">
    <property type="component" value="Unassembled WGS sequence"/>
</dbReference>
<reference evidence="3 4" key="1">
    <citation type="submission" date="2016-10" db="EMBL/GenBank/DDBJ databases">
        <authorList>
            <person name="de Groot N.N."/>
        </authorList>
    </citation>
    <scope>NUCLEOTIDE SEQUENCE [LARGE SCALE GENOMIC DNA]</scope>
    <source>
        <strain evidence="3 4">DSM 18610</strain>
    </source>
</reference>
<protein>
    <recommendedName>
        <fullName evidence="2">DUF6265 domain-containing protein</fullName>
    </recommendedName>
</protein>
<dbReference type="EMBL" id="FOGG01000001">
    <property type="protein sequence ID" value="SEQ79898.1"/>
    <property type="molecule type" value="Genomic_DNA"/>
</dbReference>
<dbReference type="RefSeq" id="WP_090879851.1">
    <property type="nucleotide sequence ID" value="NZ_FOGG01000001.1"/>
</dbReference>
<name>A0A1H9IZE4_9SPHI</name>
<evidence type="ECO:0000313" key="3">
    <source>
        <dbReference type="EMBL" id="SEQ79898.1"/>
    </source>
</evidence>
<dbReference type="OrthoDB" id="5382295at2"/>
<keyword evidence="4" id="KW-1185">Reference proteome</keyword>
<evidence type="ECO:0000313" key="4">
    <source>
        <dbReference type="Proteomes" id="UP000199572"/>
    </source>
</evidence>
<dbReference type="STRING" id="390241.SAMN04488023_101156"/>
<keyword evidence="1" id="KW-0732">Signal</keyword>